<evidence type="ECO:0000256" key="4">
    <source>
        <dbReference type="ARBA" id="ARBA00022989"/>
    </source>
</evidence>
<evidence type="ECO:0000256" key="3">
    <source>
        <dbReference type="ARBA" id="ARBA00022692"/>
    </source>
</evidence>
<keyword evidence="3 6" id="KW-0812">Transmembrane</keyword>
<organism evidence="7 8">
    <name type="scientific">Candidatus Desulfosporosinus infrequens</name>
    <dbReference type="NCBI Taxonomy" id="2043169"/>
    <lineage>
        <taxon>Bacteria</taxon>
        <taxon>Bacillati</taxon>
        <taxon>Bacillota</taxon>
        <taxon>Clostridia</taxon>
        <taxon>Eubacteriales</taxon>
        <taxon>Desulfitobacteriaceae</taxon>
        <taxon>Desulfosporosinus</taxon>
    </lineage>
</organism>
<sequence>MNYIKREDGFTLIEVMAVIIIIGVLAAIAIPKLASSTVSARQKADVATAHEVKTALDRYQVEKGTYPTDLKVSGGVVSSVSLIPKYISKLDKSTTQQSVDDAIKGFGLVSVTADATDPMKMTIPDSEVATNTIMIYLNSNSLAAEVRAYDESLTKVLWTSAD</sequence>
<dbReference type="NCBIfam" id="TIGR02532">
    <property type="entry name" value="IV_pilin_GFxxxE"/>
    <property type="match status" value="1"/>
</dbReference>
<gene>
    <name evidence="7" type="ORF">SBF1_120008</name>
</gene>
<dbReference type="Gene3D" id="3.30.700.10">
    <property type="entry name" value="Glycoprotein, Type 4 Pilin"/>
    <property type="match status" value="1"/>
</dbReference>
<evidence type="ECO:0000256" key="6">
    <source>
        <dbReference type="SAM" id="Phobius"/>
    </source>
</evidence>
<name>A0A2U3K061_9FIRM</name>
<accession>A0A2U3K061</accession>
<dbReference type="InterPro" id="IPR012902">
    <property type="entry name" value="N_methyl_site"/>
</dbReference>
<evidence type="ECO:0000256" key="2">
    <source>
        <dbReference type="ARBA" id="ARBA00022481"/>
    </source>
</evidence>
<dbReference type="GO" id="GO:0015628">
    <property type="term" value="P:protein secretion by the type II secretion system"/>
    <property type="evidence" value="ECO:0007669"/>
    <property type="project" value="InterPro"/>
</dbReference>
<dbReference type="PANTHER" id="PTHR30093:SF44">
    <property type="entry name" value="TYPE II SECRETION SYSTEM CORE PROTEIN G"/>
    <property type="match status" value="1"/>
</dbReference>
<evidence type="ECO:0000313" key="7">
    <source>
        <dbReference type="EMBL" id="SPF33045.1"/>
    </source>
</evidence>
<dbReference type="EMBL" id="OMOF01000024">
    <property type="protein sequence ID" value="SPF33045.1"/>
    <property type="molecule type" value="Genomic_DNA"/>
</dbReference>
<dbReference type="InterPro" id="IPR000983">
    <property type="entry name" value="Bac_GSPG_pilin"/>
</dbReference>
<dbReference type="GO" id="GO:0015627">
    <property type="term" value="C:type II protein secretion system complex"/>
    <property type="evidence" value="ECO:0007669"/>
    <property type="project" value="InterPro"/>
</dbReference>
<dbReference type="Pfam" id="PF07963">
    <property type="entry name" value="N_methyl"/>
    <property type="match status" value="1"/>
</dbReference>
<dbReference type="PRINTS" id="PR00813">
    <property type="entry name" value="BCTERIALGSPG"/>
</dbReference>
<keyword evidence="4 6" id="KW-1133">Transmembrane helix</keyword>
<keyword evidence="5 6" id="KW-0472">Membrane</keyword>
<dbReference type="Proteomes" id="UP000238916">
    <property type="component" value="Unassembled WGS sequence"/>
</dbReference>
<evidence type="ECO:0000256" key="1">
    <source>
        <dbReference type="ARBA" id="ARBA00004167"/>
    </source>
</evidence>
<dbReference type="InterPro" id="IPR045584">
    <property type="entry name" value="Pilin-like"/>
</dbReference>
<proteinExistence type="predicted"/>
<protein>
    <submittedName>
        <fullName evidence="7">Prepilin-type N-terminal cleavage/methylation domain protein</fullName>
    </submittedName>
</protein>
<dbReference type="SUPFAM" id="SSF54523">
    <property type="entry name" value="Pili subunits"/>
    <property type="match status" value="1"/>
</dbReference>
<dbReference type="PANTHER" id="PTHR30093">
    <property type="entry name" value="GENERAL SECRETION PATHWAY PROTEIN G"/>
    <property type="match status" value="1"/>
</dbReference>
<keyword evidence="2" id="KW-0488">Methylation</keyword>
<feature type="transmembrane region" description="Helical" evidence="6">
    <location>
        <begin position="12"/>
        <end position="30"/>
    </location>
</feature>
<comment type="subcellular location">
    <subcellularLocation>
        <location evidence="1">Membrane</location>
        <topology evidence="1">Single-pass membrane protein</topology>
    </subcellularLocation>
</comment>
<dbReference type="OrthoDB" id="1797950at2"/>
<evidence type="ECO:0000313" key="8">
    <source>
        <dbReference type="Proteomes" id="UP000238916"/>
    </source>
</evidence>
<reference evidence="8" key="1">
    <citation type="submission" date="2018-02" db="EMBL/GenBank/DDBJ databases">
        <authorList>
            <person name="Hausmann B."/>
        </authorList>
    </citation>
    <scope>NUCLEOTIDE SEQUENCE [LARGE SCALE GENOMIC DNA]</scope>
    <source>
        <strain evidence="8">Peat soil MAG SbF1</strain>
    </source>
</reference>
<dbReference type="AlphaFoldDB" id="A0A2U3K061"/>
<evidence type="ECO:0000256" key="5">
    <source>
        <dbReference type="ARBA" id="ARBA00023136"/>
    </source>
</evidence>
<dbReference type="GO" id="GO:0016020">
    <property type="term" value="C:membrane"/>
    <property type="evidence" value="ECO:0007669"/>
    <property type="project" value="UniProtKB-SubCell"/>
</dbReference>